<gene>
    <name evidence="1" type="ORF">CEXT_186551</name>
</gene>
<organism evidence="1 2">
    <name type="scientific">Caerostris extrusa</name>
    <name type="common">Bark spider</name>
    <name type="synonym">Caerostris bankana</name>
    <dbReference type="NCBI Taxonomy" id="172846"/>
    <lineage>
        <taxon>Eukaryota</taxon>
        <taxon>Metazoa</taxon>
        <taxon>Ecdysozoa</taxon>
        <taxon>Arthropoda</taxon>
        <taxon>Chelicerata</taxon>
        <taxon>Arachnida</taxon>
        <taxon>Araneae</taxon>
        <taxon>Araneomorphae</taxon>
        <taxon>Entelegynae</taxon>
        <taxon>Araneoidea</taxon>
        <taxon>Araneidae</taxon>
        <taxon>Caerostris</taxon>
    </lineage>
</organism>
<dbReference type="EMBL" id="BPLR01014412">
    <property type="protein sequence ID" value="GIY68627.1"/>
    <property type="molecule type" value="Genomic_DNA"/>
</dbReference>
<accession>A0AAV4VEC5</accession>
<dbReference type="AlphaFoldDB" id="A0AAV4VEC5"/>
<sequence length="72" mass="8357">MALKSRRFNSASEGMDSVRNWLQPQPNSFYKRSIHRLVQQRDKCMCNFVSTALQLVRVHNLGIENSLPPTPR</sequence>
<evidence type="ECO:0000313" key="1">
    <source>
        <dbReference type="EMBL" id="GIY68627.1"/>
    </source>
</evidence>
<evidence type="ECO:0000313" key="2">
    <source>
        <dbReference type="Proteomes" id="UP001054945"/>
    </source>
</evidence>
<name>A0AAV4VEC5_CAEEX</name>
<reference evidence="1 2" key="1">
    <citation type="submission" date="2021-06" db="EMBL/GenBank/DDBJ databases">
        <title>Caerostris extrusa draft genome.</title>
        <authorList>
            <person name="Kono N."/>
            <person name="Arakawa K."/>
        </authorList>
    </citation>
    <scope>NUCLEOTIDE SEQUENCE [LARGE SCALE GENOMIC DNA]</scope>
</reference>
<protein>
    <submittedName>
        <fullName evidence="1">Uncharacterized protein</fullName>
    </submittedName>
</protein>
<proteinExistence type="predicted"/>
<dbReference type="Proteomes" id="UP001054945">
    <property type="component" value="Unassembled WGS sequence"/>
</dbReference>
<comment type="caution">
    <text evidence="1">The sequence shown here is derived from an EMBL/GenBank/DDBJ whole genome shotgun (WGS) entry which is preliminary data.</text>
</comment>
<keyword evidence="2" id="KW-1185">Reference proteome</keyword>